<keyword evidence="1" id="KW-0812">Transmembrane</keyword>
<evidence type="ECO:0000256" key="1">
    <source>
        <dbReference type="SAM" id="Phobius"/>
    </source>
</evidence>
<evidence type="ECO:0000313" key="2">
    <source>
        <dbReference type="EMBL" id="CAL4067181.1"/>
    </source>
</evidence>
<dbReference type="AlphaFoldDB" id="A0AAV2PYN5"/>
<dbReference type="Proteomes" id="UP001497623">
    <property type="component" value="Unassembled WGS sequence"/>
</dbReference>
<gene>
    <name evidence="2" type="ORF">MNOR_LOCUS6267</name>
</gene>
<organism evidence="2 3">
    <name type="scientific">Meganyctiphanes norvegica</name>
    <name type="common">Northern krill</name>
    <name type="synonym">Thysanopoda norvegica</name>
    <dbReference type="NCBI Taxonomy" id="48144"/>
    <lineage>
        <taxon>Eukaryota</taxon>
        <taxon>Metazoa</taxon>
        <taxon>Ecdysozoa</taxon>
        <taxon>Arthropoda</taxon>
        <taxon>Crustacea</taxon>
        <taxon>Multicrustacea</taxon>
        <taxon>Malacostraca</taxon>
        <taxon>Eumalacostraca</taxon>
        <taxon>Eucarida</taxon>
        <taxon>Euphausiacea</taxon>
        <taxon>Euphausiidae</taxon>
        <taxon>Meganyctiphanes</taxon>
    </lineage>
</organism>
<protein>
    <submittedName>
        <fullName evidence="2">Uncharacterized protein</fullName>
    </submittedName>
</protein>
<accession>A0AAV2PYN5</accession>
<sequence length="310" mass="32632">MSPSVSHNVGSVLSPLGPASHCPLCGYMVNVHVSVGGYGVPYAATCCLLVCLFLLDRRPCLVGASFPFRRWTDSLGPRPIWTRLASPEASSLASCSPGLVGLCLSPPSFTLTSPAWVTSVPLPLPCGSCAGLCPSLPPGWSVDLPDMAPSQFALCSWPVLPRLLFSGPLGVYCVSRWSACTGTWSTFFMGGFLSAPTSSPDGCCFVLLQCLSSGVYGRLPGSSVWAGHARPSWPHHGACVPPLGYVFPLGVAPSCHDPCCSSYFICGSAFDLLCPDDIFVCSCLWSLIALSRWPSPGAYVHLVICFLGCS</sequence>
<evidence type="ECO:0000313" key="3">
    <source>
        <dbReference type="Proteomes" id="UP001497623"/>
    </source>
</evidence>
<keyword evidence="3" id="KW-1185">Reference proteome</keyword>
<reference evidence="2 3" key="1">
    <citation type="submission" date="2024-05" db="EMBL/GenBank/DDBJ databases">
        <authorList>
            <person name="Wallberg A."/>
        </authorList>
    </citation>
    <scope>NUCLEOTIDE SEQUENCE [LARGE SCALE GENOMIC DNA]</scope>
</reference>
<comment type="caution">
    <text evidence="2">The sequence shown here is derived from an EMBL/GenBank/DDBJ whole genome shotgun (WGS) entry which is preliminary data.</text>
</comment>
<keyword evidence="1" id="KW-0472">Membrane</keyword>
<dbReference type="EMBL" id="CAXKWB010002556">
    <property type="protein sequence ID" value="CAL4067181.1"/>
    <property type="molecule type" value="Genomic_DNA"/>
</dbReference>
<name>A0AAV2PYN5_MEGNR</name>
<feature type="transmembrane region" description="Helical" evidence="1">
    <location>
        <begin position="38"/>
        <end position="55"/>
    </location>
</feature>
<proteinExistence type="predicted"/>
<keyword evidence="1" id="KW-1133">Transmembrane helix</keyword>